<dbReference type="InterPro" id="IPR036291">
    <property type="entry name" value="NAD(P)-bd_dom_sf"/>
</dbReference>
<reference evidence="8" key="1">
    <citation type="submission" date="2018-06" db="EMBL/GenBank/DDBJ databases">
        <authorList>
            <person name="Zhirakovskaya E."/>
        </authorList>
    </citation>
    <scope>NUCLEOTIDE SEQUENCE</scope>
</reference>
<keyword evidence="1" id="KW-0813">Transport</keyword>
<dbReference type="AlphaFoldDB" id="A0A3B0VPD8"/>
<dbReference type="Pfam" id="PF02080">
    <property type="entry name" value="TrkA_C"/>
    <property type="match status" value="2"/>
</dbReference>
<dbReference type="FunFam" id="3.40.50.720:FF:000027">
    <property type="entry name" value="Trk system potassium transporter TrkA"/>
    <property type="match status" value="1"/>
</dbReference>
<organism evidence="8">
    <name type="scientific">hydrothermal vent metagenome</name>
    <dbReference type="NCBI Taxonomy" id="652676"/>
    <lineage>
        <taxon>unclassified sequences</taxon>
        <taxon>metagenomes</taxon>
        <taxon>ecological metagenomes</taxon>
    </lineage>
</organism>
<dbReference type="InterPro" id="IPR006036">
    <property type="entry name" value="K_uptake_TrkA"/>
</dbReference>
<dbReference type="Pfam" id="PF02254">
    <property type="entry name" value="TrkA_N"/>
    <property type="match status" value="2"/>
</dbReference>
<dbReference type="PANTHER" id="PTHR43833">
    <property type="entry name" value="POTASSIUM CHANNEL PROTEIN 2-RELATED-RELATED"/>
    <property type="match status" value="1"/>
</dbReference>
<keyword evidence="4" id="KW-0520">NAD</keyword>
<dbReference type="InterPro" id="IPR003148">
    <property type="entry name" value="RCK_N"/>
</dbReference>
<dbReference type="NCBIfam" id="NF007030">
    <property type="entry name" value="PRK09496.1-1"/>
    <property type="match status" value="1"/>
</dbReference>
<dbReference type="Gene3D" id="3.40.50.720">
    <property type="entry name" value="NAD(P)-binding Rossmann-like Domain"/>
    <property type="match status" value="2"/>
</dbReference>
<dbReference type="NCBIfam" id="NF007032">
    <property type="entry name" value="PRK09496.1-4"/>
    <property type="match status" value="1"/>
</dbReference>
<evidence type="ECO:0000256" key="2">
    <source>
        <dbReference type="ARBA" id="ARBA00022538"/>
    </source>
</evidence>
<keyword evidence="5" id="KW-0406">Ion transport</keyword>
<dbReference type="NCBIfam" id="NF007031">
    <property type="entry name" value="PRK09496.1-2"/>
    <property type="match status" value="1"/>
</dbReference>
<dbReference type="PRINTS" id="PR00335">
    <property type="entry name" value="KUPTAKETRKA"/>
</dbReference>
<dbReference type="PROSITE" id="PS51201">
    <property type="entry name" value="RCK_N"/>
    <property type="match status" value="2"/>
</dbReference>
<name>A0A3B0VPD8_9ZZZZ</name>
<keyword evidence="3" id="KW-0630">Potassium</keyword>
<dbReference type="InterPro" id="IPR036721">
    <property type="entry name" value="RCK_C_sf"/>
</dbReference>
<dbReference type="Gene3D" id="3.30.70.1450">
    <property type="entry name" value="Regulator of K+ conductance, C-terminal domain"/>
    <property type="match status" value="2"/>
</dbReference>
<evidence type="ECO:0000256" key="4">
    <source>
        <dbReference type="ARBA" id="ARBA00023027"/>
    </source>
</evidence>
<evidence type="ECO:0000256" key="5">
    <source>
        <dbReference type="ARBA" id="ARBA00023065"/>
    </source>
</evidence>
<dbReference type="PANTHER" id="PTHR43833:SF5">
    <property type="entry name" value="TRK SYSTEM POTASSIUM UPTAKE PROTEIN TRKA"/>
    <property type="match status" value="1"/>
</dbReference>
<accession>A0A3B0VPD8</accession>
<dbReference type="InterPro" id="IPR006037">
    <property type="entry name" value="RCK_C"/>
</dbReference>
<evidence type="ECO:0000256" key="1">
    <source>
        <dbReference type="ARBA" id="ARBA00022448"/>
    </source>
</evidence>
<dbReference type="GO" id="GO:0005886">
    <property type="term" value="C:plasma membrane"/>
    <property type="evidence" value="ECO:0007669"/>
    <property type="project" value="InterPro"/>
</dbReference>
<sequence>MKILVLGAGQVGASIAEHLSKEKNDITIVDTNLEKLMDMQNRLDLRAVHGNASHPGVLTRAGAEDADMVVALTNSDEINMVACQVCHSIFHTPLKIARVRQSEYLDYPELFKSDHVPIDVFISPERLVTEHIRRLIDYPGALQVMDFAHGIAQLVAVVADNEGPLIGHQLREIHNYMPQGVDARVAAIFRNNKPISPDGDTVIKINDMVFFFAAKKDIKPVMKTLRHTDRPVKKVTLAGGGNIGFSLAKMLEQSHSIKVIEGNKKRARFIAEELTNALVIKADCTSEEILFEENIDQCDIFCAVTNDDQTNLLSALMAKKMGADKVLTLISRHNYAQLLERDQIDIAISPQHITIGGLLVHVRKGNMVRIHSLRNGAAEAIEVVVHGDASTSKVIGKQLKDINLPPGTTIGGIIRGKKVIIGHRDVLVEHEDHIILFVADKRNINDVERLFHVSPTFM</sequence>
<feature type="domain" description="RCK C-terminal" evidence="7">
    <location>
        <begin position="368"/>
        <end position="453"/>
    </location>
</feature>
<dbReference type="GO" id="GO:0015079">
    <property type="term" value="F:potassium ion transmembrane transporter activity"/>
    <property type="evidence" value="ECO:0007669"/>
    <property type="project" value="InterPro"/>
</dbReference>
<feature type="domain" description="RCK C-terminal" evidence="7">
    <location>
        <begin position="142"/>
        <end position="227"/>
    </location>
</feature>
<keyword evidence="2" id="KW-0633">Potassium transport</keyword>
<dbReference type="SUPFAM" id="SSF116726">
    <property type="entry name" value="TrkA C-terminal domain-like"/>
    <property type="match status" value="2"/>
</dbReference>
<dbReference type="NCBIfam" id="NF007039">
    <property type="entry name" value="PRK09496.3-2"/>
    <property type="match status" value="1"/>
</dbReference>
<feature type="domain" description="RCK N-terminal" evidence="6">
    <location>
        <begin position="1"/>
        <end position="117"/>
    </location>
</feature>
<dbReference type="InterPro" id="IPR050721">
    <property type="entry name" value="Trk_Ktr_HKT_K-transport"/>
</dbReference>
<dbReference type="PROSITE" id="PS51202">
    <property type="entry name" value="RCK_C"/>
    <property type="match status" value="2"/>
</dbReference>
<proteinExistence type="predicted"/>
<dbReference type="EMBL" id="UOEW01000358">
    <property type="protein sequence ID" value="VAW42340.1"/>
    <property type="molecule type" value="Genomic_DNA"/>
</dbReference>
<dbReference type="SUPFAM" id="SSF51735">
    <property type="entry name" value="NAD(P)-binding Rossmann-fold domains"/>
    <property type="match status" value="2"/>
</dbReference>
<feature type="domain" description="RCK N-terminal" evidence="6">
    <location>
        <begin position="232"/>
        <end position="348"/>
    </location>
</feature>
<evidence type="ECO:0000259" key="6">
    <source>
        <dbReference type="PROSITE" id="PS51201"/>
    </source>
</evidence>
<gene>
    <name evidence="8" type="ORF">MNBD_GAMMA01-1109</name>
</gene>
<protein>
    <submittedName>
        <fullName evidence="8">Trk potassium uptake system protein TrkA</fullName>
    </submittedName>
</protein>
<evidence type="ECO:0000313" key="8">
    <source>
        <dbReference type="EMBL" id="VAW42340.1"/>
    </source>
</evidence>
<evidence type="ECO:0000256" key="3">
    <source>
        <dbReference type="ARBA" id="ARBA00022958"/>
    </source>
</evidence>
<evidence type="ECO:0000259" key="7">
    <source>
        <dbReference type="PROSITE" id="PS51202"/>
    </source>
</evidence>